<sequence length="162" mass="18495">MMHKNDPPNGIRRKIATECKEAMINKMNQGYWSMSCNEHIDSVDVHACKCLYTRVSPCMSVITTPMPSFAVENLTHRYIPSNLPKTRSVPNMGTWGYIIAYCYADSTYLKDTQKYVTKESKKPLTEPTKCVNCREAHPANATLCKEYVTRLELITSRNVYTA</sequence>
<reference evidence="1" key="1">
    <citation type="journal article" date="2020" name="G3 (Bethesda)">
        <title>High-Quality Assemblies for Three Invasive Social Wasps from the &lt;i&gt;Vespula&lt;/i&gt; Genus.</title>
        <authorList>
            <person name="Harrop T.W.R."/>
            <person name="Guhlin J."/>
            <person name="McLaughlin G.M."/>
            <person name="Permina E."/>
            <person name="Stockwell P."/>
            <person name="Gilligan J."/>
            <person name="Le Lec M.F."/>
            <person name="Gruber M.A.M."/>
            <person name="Quinn O."/>
            <person name="Lovegrove M."/>
            <person name="Duncan E.J."/>
            <person name="Remnant E.J."/>
            <person name="Van Eeckhoven J."/>
            <person name="Graham B."/>
            <person name="Knapp R.A."/>
            <person name="Langford K.W."/>
            <person name="Kronenberg Z."/>
            <person name="Press M.O."/>
            <person name="Eacker S.M."/>
            <person name="Wilson-Rankin E.E."/>
            <person name="Purcell J."/>
            <person name="Lester P.J."/>
            <person name="Dearden P.K."/>
        </authorList>
    </citation>
    <scope>NUCLEOTIDE SEQUENCE</scope>
    <source>
        <strain evidence="1">Volc-1</strain>
    </source>
</reference>
<gene>
    <name evidence="1" type="ORF">H0235_003193</name>
</gene>
<organism evidence="1 2">
    <name type="scientific">Vespula pensylvanica</name>
    <name type="common">Western yellow jacket</name>
    <name type="synonym">Wasp</name>
    <dbReference type="NCBI Taxonomy" id="30213"/>
    <lineage>
        <taxon>Eukaryota</taxon>
        <taxon>Metazoa</taxon>
        <taxon>Ecdysozoa</taxon>
        <taxon>Arthropoda</taxon>
        <taxon>Hexapoda</taxon>
        <taxon>Insecta</taxon>
        <taxon>Pterygota</taxon>
        <taxon>Neoptera</taxon>
        <taxon>Endopterygota</taxon>
        <taxon>Hymenoptera</taxon>
        <taxon>Apocrita</taxon>
        <taxon>Aculeata</taxon>
        <taxon>Vespoidea</taxon>
        <taxon>Vespidae</taxon>
        <taxon>Vespinae</taxon>
        <taxon>Vespula</taxon>
    </lineage>
</organism>
<dbReference type="Proteomes" id="UP000600918">
    <property type="component" value="Unassembled WGS sequence"/>
</dbReference>
<dbReference type="EMBL" id="JACSDY010000002">
    <property type="protein sequence ID" value="KAF7435002.1"/>
    <property type="molecule type" value="Genomic_DNA"/>
</dbReference>
<name>A0A834PBF8_VESPE</name>
<proteinExistence type="predicted"/>
<keyword evidence="2" id="KW-1185">Reference proteome</keyword>
<protein>
    <submittedName>
        <fullName evidence="1">Uncharacterized protein</fullName>
    </submittedName>
</protein>
<evidence type="ECO:0000313" key="1">
    <source>
        <dbReference type="EMBL" id="KAF7435002.1"/>
    </source>
</evidence>
<evidence type="ECO:0000313" key="2">
    <source>
        <dbReference type="Proteomes" id="UP000600918"/>
    </source>
</evidence>
<accession>A0A834PBF8</accession>
<dbReference type="AlphaFoldDB" id="A0A834PBF8"/>
<comment type="caution">
    <text evidence="1">The sequence shown here is derived from an EMBL/GenBank/DDBJ whole genome shotgun (WGS) entry which is preliminary data.</text>
</comment>